<dbReference type="SUPFAM" id="SSF51905">
    <property type="entry name" value="FAD/NAD(P)-binding domain"/>
    <property type="match status" value="1"/>
</dbReference>
<keyword evidence="1 3" id="KW-0560">Oxidoreductase</keyword>
<dbReference type="Gene3D" id="3.30.70.2450">
    <property type="match status" value="1"/>
</dbReference>
<feature type="domain" description="FAD-binding" evidence="2">
    <location>
        <begin position="6"/>
        <end position="342"/>
    </location>
</feature>
<dbReference type="EC" id="1.14.13.127" evidence="3"/>
<dbReference type="Pfam" id="PF01494">
    <property type="entry name" value="FAD_binding_3"/>
    <property type="match status" value="1"/>
</dbReference>
<dbReference type="NCBIfam" id="NF004829">
    <property type="entry name" value="PRK06183.1-3"/>
    <property type="match status" value="1"/>
</dbReference>
<dbReference type="GO" id="GO:0008688">
    <property type="term" value="F:3-(3-hydroxyphenyl)propionate hydroxylase activity"/>
    <property type="evidence" value="ECO:0007669"/>
    <property type="project" value="UniProtKB-EC"/>
</dbReference>
<proteinExistence type="predicted"/>
<reference evidence="3 4" key="1">
    <citation type="submission" date="2021-03" db="EMBL/GenBank/DDBJ databases">
        <title>Sequencing the genomes of 1000 actinobacteria strains.</title>
        <authorList>
            <person name="Klenk H.-P."/>
        </authorList>
    </citation>
    <scope>NUCLEOTIDE SEQUENCE [LARGE SCALE GENOMIC DNA]</scope>
    <source>
        <strain evidence="3 4">DSM 45516</strain>
    </source>
</reference>
<accession>A0ABS4QMT9</accession>
<dbReference type="PRINTS" id="PR00420">
    <property type="entry name" value="RNGMNOXGNASE"/>
</dbReference>
<evidence type="ECO:0000313" key="4">
    <source>
        <dbReference type="Proteomes" id="UP001519325"/>
    </source>
</evidence>
<evidence type="ECO:0000256" key="1">
    <source>
        <dbReference type="ARBA" id="ARBA00023002"/>
    </source>
</evidence>
<dbReference type="InterPro" id="IPR002938">
    <property type="entry name" value="FAD-bd"/>
</dbReference>
<gene>
    <name evidence="3" type="ORF">BJ987_005356</name>
</gene>
<dbReference type="Proteomes" id="UP001519325">
    <property type="component" value="Unassembled WGS sequence"/>
</dbReference>
<organism evidence="3 4">
    <name type="scientific">Nocardia goodfellowii</name>
    <dbReference type="NCBI Taxonomy" id="882446"/>
    <lineage>
        <taxon>Bacteria</taxon>
        <taxon>Bacillati</taxon>
        <taxon>Actinomycetota</taxon>
        <taxon>Actinomycetes</taxon>
        <taxon>Mycobacteriales</taxon>
        <taxon>Nocardiaceae</taxon>
        <taxon>Nocardia</taxon>
    </lineage>
</organism>
<dbReference type="PANTHER" id="PTHR43476:SF3">
    <property type="entry name" value="FAD-BINDING MONOOXYGENASE"/>
    <property type="match status" value="1"/>
</dbReference>
<comment type="caution">
    <text evidence="3">The sequence shown here is derived from an EMBL/GenBank/DDBJ whole genome shotgun (WGS) entry which is preliminary data.</text>
</comment>
<evidence type="ECO:0000259" key="2">
    <source>
        <dbReference type="Pfam" id="PF01494"/>
    </source>
</evidence>
<dbReference type="PANTHER" id="PTHR43476">
    <property type="entry name" value="3-(3-HYDROXY-PHENYL)PROPIONATE/3-HYDROXYCINNAMIC ACID HYDROXYLASE"/>
    <property type="match status" value="1"/>
</dbReference>
<protein>
    <submittedName>
        <fullName evidence="3">3-(3-hydroxy-phenyl)propionate hydroxylase</fullName>
        <ecNumber evidence="3">1.14.13.127</ecNumber>
    </submittedName>
</protein>
<dbReference type="Gene3D" id="3.50.50.60">
    <property type="entry name" value="FAD/NAD(P)-binding domain"/>
    <property type="match status" value="1"/>
</dbReference>
<dbReference type="InterPro" id="IPR050631">
    <property type="entry name" value="PheA/TfdB_FAD_monoxygenase"/>
</dbReference>
<dbReference type="InterPro" id="IPR036188">
    <property type="entry name" value="FAD/NAD-bd_sf"/>
</dbReference>
<dbReference type="EMBL" id="JAGGMR010000001">
    <property type="protein sequence ID" value="MBP2192455.1"/>
    <property type="molecule type" value="Genomic_DNA"/>
</dbReference>
<evidence type="ECO:0000313" key="3">
    <source>
        <dbReference type="EMBL" id="MBP2192455.1"/>
    </source>
</evidence>
<sequence>MPTSTADVVVCGAGPVGLTAAALLAARGVDVVVLEQNSGTSDEPKAISIDDESLRVYQAAGIVDRVMPVVVPGTGTRYYDRHGEELFHARGPRPFRLGYPFKNPFAQPDLERVLAEALAETGNVEMRFGARVVGFDQHPEHVSVHAVTATGRSVVRARYVLGCDGGRSATRLLQNIDMTGRSYPDVWLVVDTLEDPHTQRFAMHHGDPVRPHVIVPGLNGRCRYEFRLFDGEGTPDQKPDFALIERLVAPYRRISPRQIERAINYRFNAVVADRWMIGRSFLLGDAAHMMPPFAGQGLNSGLRDASNLAWKIADVLAGRLDPSILDTYQRERYPHALATVRLSERLGRVVMTTSPRFARRRDQHIERALATGQGRAFLEEMRYRPSARYDSGLLSAGDRPELVGIPIGQPLVFDTVTHRLRRLDSVLGNGWALLGIDVGRTDWTAVAAVLEQLDAVSIQVSTTEHMPRTDHRVVLDVDGGLLREFAPYTGRFALIRPDRVVAAAWPPRASADLVERVRSWTPAGTASITSPERALTHG</sequence>
<name>A0ABS4QMT9_9NOCA</name>
<keyword evidence="4" id="KW-1185">Reference proteome</keyword>